<keyword evidence="3 11" id="KW-0728">SH3 domain</keyword>
<keyword evidence="6" id="KW-0597">Phosphoprotein</keyword>
<feature type="compositionally biased region" description="Low complexity" evidence="13">
    <location>
        <begin position="4193"/>
        <end position="4210"/>
    </location>
</feature>
<keyword evidence="7" id="KW-0344">Guanine-nucleotide releasing factor</keyword>
<feature type="domain" description="SH3" evidence="14">
    <location>
        <begin position="872"/>
        <end position="937"/>
    </location>
</feature>
<dbReference type="SUPFAM" id="SSF47576">
    <property type="entry name" value="Calponin-homology domain, CH-domain"/>
    <property type="match status" value="1"/>
</dbReference>
<dbReference type="InterPro" id="IPR036872">
    <property type="entry name" value="CH_dom_sf"/>
</dbReference>
<feature type="region of interest" description="Disordered" evidence="13">
    <location>
        <begin position="4240"/>
        <end position="4292"/>
    </location>
</feature>
<dbReference type="FunFam" id="1.10.418.10:FF:000001">
    <property type="entry name" value="Actinin alpha 1"/>
    <property type="match status" value="1"/>
</dbReference>
<dbReference type="InterPro" id="IPR001849">
    <property type="entry name" value="PH_domain"/>
</dbReference>
<keyword evidence="10" id="KW-0009">Actin-binding</keyword>
<evidence type="ECO:0000256" key="11">
    <source>
        <dbReference type="PROSITE-ProRule" id="PRU00192"/>
    </source>
</evidence>
<dbReference type="Gene3D" id="1.10.418.10">
    <property type="entry name" value="Calponin-like domain"/>
    <property type="match status" value="2"/>
</dbReference>
<dbReference type="InterPro" id="IPR002017">
    <property type="entry name" value="Spectrin_repeat"/>
</dbReference>
<feature type="domain" description="Calponin-homology (CH)" evidence="16">
    <location>
        <begin position="137"/>
        <end position="242"/>
    </location>
</feature>
<dbReference type="SUPFAM" id="SSF46966">
    <property type="entry name" value="Spectrin repeat"/>
    <property type="match status" value="18"/>
</dbReference>
<keyword evidence="9" id="KW-0677">Repeat</keyword>
<dbReference type="Pfam" id="PF00169">
    <property type="entry name" value="PH"/>
    <property type="match status" value="1"/>
</dbReference>
<dbReference type="GO" id="GO:0016020">
    <property type="term" value="C:membrane"/>
    <property type="evidence" value="ECO:0007669"/>
    <property type="project" value="UniProtKB-ARBA"/>
</dbReference>
<dbReference type="PROSITE" id="PS00020">
    <property type="entry name" value="ACTININ_2"/>
    <property type="match status" value="1"/>
</dbReference>
<keyword evidence="12" id="KW-0175">Coiled coil</keyword>
<evidence type="ECO:0000256" key="12">
    <source>
        <dbReference type="SAM" id="Coils"/>
    </source>
</evidence>
<evidence type="ECO:0000256" key="10">
    <source>
        <dbReference type="ARBA" id="ARBA00023203"/>
    </source>
</evidence>
<dbReference type="SMART" id="SM00033">
    <property type="entry name" value="CH"/>
    <property type="match status" value="2"/>
</dbReference>
<keyword evidence="5" id="KW-0963">Cytoplasm</keyword>
<feature type="compositionally biased region" description="Basic and acidic residues" evidence="13">
    <location>
        <begin position="4518"/>
        <end position="4527"/>
    </location>
</feature>
<evidence type="ECO:0000256" key="9">
    <source>
        <dbReference type="ARBA" id="ARBA00022737"/>
    </source>
</evidence>
<feature type="region of interest" description="Disordered" evidence="13">
    <location>
        <begin position="4150"/>
        <end position="4226"/>
    </location>
</feature>
<dbReference type="GO" id="GO:0005874">
    <property type="term" value="C:microtubule"/>
    <property type="evidence" value="ECO:0007669"/>
    <property type="project" value="UniProtKB-KW"/>
</dbReference>
<dbReference type="Pfam" id="PF00018">
    <property type="entry name" value="SH3_1"/>
    <property type="match status" value="1"/>
</dbReference>
<dbReference type="Gene3D" id="2.30.29.30">
    <property type="entry name" value="Pleckstrin-homology domain (PH domain)/Phosphotyrosine-binding domain (PTB)"/>
    <property type="match status" value="1"/>
</dbReference>
<evidence type="ECO:0000256" key="2">
    <source>
        <dbReference type="ARBA" id="ARBA00006826"/>
    </source>
</evidence>
<feature type="region of interest" description="Disordered" evidence="13">
    <location>
        <begin position="1713"/>
        <end position="1745"/>
    </location>
</feature>
<organism evidence="17 18">
    <name type="scientific">Hymenolepis diminuta</name>
    <name type="common">Rat tapeworm</name>
    <dbReference type="NCBI Taxonomy" id="6216"/>
    <lineage>
        <taxon>Eukaryota</taxon>
        <taxon>Metazoa</taxon>
        <taxon>Spiralia</taxon>
        <taxon>Lophotrochozoa</taxon>
        <taxon>Platyhelminthes</taxon>
        <taxon>Cestoda</taxon>
        <taxon>Eucestoda</taxon>
        <taxon>Cyclophyllidea</taxon>
        <taxon>Hymenolepididae</taxon>
        <taxon>Hymenolepis</taxon>
    </lineage>
</organism>
<evidence type="ECO:0000313" key="18">
    <source>
        <dbReference type="Proteomes" id="UP000321570"/>
    </source>
</evidence>
<dbReference type="Pfam" id="PF00307">
    <property type="entry name" value="CH"/>
    <property type="match status" value="2"/>
</dbReference>
<evidence type="ECO:0000256" key="7">
    <source>
        <dbReference type="ARBA" id="ARBA00022658"/>
    </source>
</evidence>
<feature type="compositionally biased region" description="Polar residues" evidence="13">
    <location>
        <begin position="4174"/>
        <end position="4185"/>
    </location>
</feature>
<evidence type="ECO:0000313" key="17">
    <source>
        <dbReference type="EMBL" id="VUZ44748.1"/>
    </source>
</evidence>
<feature type="compositionally biased region" description="Basic and acidic residues" evidence="13">
    <location>
        <begin position="1727"/>
        <end position="1745"/>
    </location>
</feature>
<dbReference type="InterPro" id="IPR036028">
    <property type="entry name" value="SH3-like_dom_sf"/>
</dbReference>
<accession>A0A564YDE5</accession>
<dbReference type="CDD" id="cd00176">
    <property type="entry name" value="SPEC"/>
    <property type="match status" value="5"/>
</dbReference>
<dbReference type="CDD" id="cd00174">
    <property type="entry name" value="SH3"/>
    <property type="match status" value="1"/>
</dbReference>
<feature type="domain" description="PH" evidence="15">
    <location>
        <begin position="4375"/>
        <end position="4479"/>
    </location>
</feature>
<feature type="region of interest" description="Disordered" evidence="13">
    <location>
        <begin position="840"/>
        <end position="873"/>
    </location>
</feature>
<dbReference type="FunFam" id="1.10.418.10:FF:000089">
    <property type="entry name" value="Spectrin beta chain"/>
    <property type="match status" value="1"/>
</dbReference>
<feature type="compositionally biased region" description="Polar residues" evidence="13">
    <location>
        <begin position="1713"/>
        <end position="1726"/>
    </location>
</feature>
<dbReference type="Pfam" id="PF00435">
    <property type="entry name" value="Spectrin"/>
    <property type="match status" value="7"/>
</dbReference>
<dbReference type="SMART" id="SM00150">
    <property type="entry name" value="SPEC"/>
    <property type="match status" value="18"/>
</dbReference>
<dbReference type="InterPro" id="IPR001589">
    <property type="entry name" value="Actinin_actin-bd_CS"/>
</dbReference>
<feature type="compositionally biased region" description="Low complexity" evidence="13">
    <location>
        <begin position="4491"/>
        <end position="4507"/>
    </location>
</feature>
<dbReference type="GO" id="GO:0005737">
    <property type="term" value="C:cytoplasm"/>
    <property type="evidence" value="ECO:0007669"/>
    <property type="project" value="UniProtKB-SubCell"/>
</dbReference>
<feature type="domain" description="Calponin-homology (CH)" evidence="16">
    <location>
        <begin position="17"/>
        <end position="120"/>
    </location>
</feature>
<feature type="coiled-coil region" evidence="12">
    <location>
        <begin position="3789"/>
        <end position="3823"/>
    </location>
</feature>
<feature type="coiled-coil region" evidence="12">
    <location>
        <begin position="2024"/>
        <end position="2051"/>
    </location>
</feature>
<feature type="compositionally biased region" description="Basic and acidic residues" evidence="13">
    <location>
        <begin position="4323"/>
        <end position="4332"/>
    </location>
</feature>
<evidence type="ECO:0000256" key="5">
    <source>
        <dbReference type="ARBA" id="ARBA00022490"/>
    </source>
</evidence>
<name>A0A564YDE5_HYMDI</name>
<dbReference type="GO" id="GO:0005085">
    <property type="term" value="F:guanyl-nucleotide exchange factor activity"/>
    <property type="evidence" value="ECO:0007669"/>
    <property type="project" value="UniProtKB-KW"/>
</dbReference>
<feature type="coiled-coil region" evidence="12">
    <location>
        <begin position="1631"/>
        <end position="1686"/>
    </location>
</feature>
<proteinExistence type="inferred from homology"/>
<dbReference type="Proteomes" id="UP000321570">
    <property type="component" value="Unassembled WGS sequence"/>
</dbReference>
<evidence type="ECO:0000259" key="14">
    <source>
        <dbReference type="PROSITE" id="PS50002"/>
    </source>
</evidence>
<evidence type="ECO:0000256" key="3">
    <source>
        <dbReference type="ARBA" id="ARBA00022443"/>
    </source>
</evidence>
<keyword evidence="8" id="KW-0493">Microtubule</keyword>
<feature type="coiled-coil region" evidence="12">
    <location>
        <begin position="4006"/>
        <end position="4033"/>
    </location>
</feature>
<dbReference type="EMBL" id="CABIJS010000144">
    <property type="protein sequence ID" value="VUZ44748.1"/>
    <property type="molecule type" value="Genomic_DNA"/>
</dbReference>
<comment type="similarity">
    <text evidence="2">Belongs to the spectrin family.</text>
</comment>
<dbReference type="PROSITE" id="PS50003">
    <property type="entry name" value="PH_DOMAIN"/>
    <property type="match status" value="1"/>
</dbReference>
<dbReference type="Gene3D" id="2.30.30.40">
    <property type="entry name" value="SH3 Domains"/>
    <property type="match status" value="1"/>
</dbReference>
<evidence type="ECO:0000259" key="16">
    <source>
        <dbReference type="PROSITE" id="PS50021"/>
    </source>
</evidence>
<dbReference type="InterPro" id="IPR011993">
    <property type="entry name" value="PH-like_dom_sf"/>
</dbReference>
<dbReference type="SUPFAM" id="SSF50729">
    <property type="entry name" value="PH domain-like"/>
    <property type="match status" value="1"/>
</dbReference>
<dbReference type="CDD" id="cd21193">
    <property type="entry name" value="CH_beta_spectrin_rpt1"/>
    <property type="match status" value="1"/>
</dbReference>
<dbReference type="SUPFAM" id="SSF50044">
    <property type="entry name" value="SH3-domain"/>
    <property type="match status" value="1"/>
</dbReference>
<dbReference type="PROSITE" id="PS50021">
    <property type="entry name" value="CH"/>
    <property type="match status" value="2"/>
</dbReference>
<feature type="compositionally biased region" description="Polar residues" evidence="13">
    <location>
        <begin position="4307"/>
        <end position="4322"/>
    </location>
</feature>
<feature type="region of interest" description="Disordered" evidence="13">
    <location>
        <begin position="4491"/>
        <end position="4546"/>
    </location>
</feature>
<dbReference type="PROSITE" id="PS50002">
    <property type="entry name" value="SH3"/>
    <property type="match status" value="1"/>
</dbReference>
<evidence type="ECO:0000256" key="13">
    <source>
        <dbReference type="SAM" id="MobiDB-lite"/>
    </source>
</evidence>
<dbReference type="PANTHER" id="PTHR11915">
    <property type="entry name" value="SPECTRIN/FILAMIN RELATED CYTOSKELETAL PROTEIN"/>
    <property type="match status" value="1"/>
</dbReference>
<evidence type="ECO:0000256" key="4">
    <source>
        <dbReference type="ARBA" id="ARBA00022467"/>
    </source>
</evidence>
<sequence>MKYEQTTISRLQAEVSRVQKKTYTNWINIYLRPHNMEVTDLYKDLCDGKRLMKLLEVISNAKLGKPNKGIIRVQKIENVGRALNYIKSKVHLENIGAEDIVDGNPTLILGLIWTIILRFQIEEVIQNIEPQQIGPQRTAKEALLLWCQNKTKGYRNVDVKDFSTSWRDGMAFGALINSHEPDALDMSMLRPDKPIENLTIAFKVAEECFDIPQMLDPQDVNVPKPDERSIMTYVSSMYQMLNKHRNKNKNANRVGKTINQAIDLSSKINEYEVGIRNLLQWIRNKSTFFRQSSKNLPTTLNEVTKALSNFTQYRRVEKSQKYEERTKLEETLFTINLLTKELHAKAYAPTDPQLKLAAISSAWQTLEHTEHDYEEAVRNAYLQLEKYDKLVRKFEHKAGLREDWLTEMEDLSERLQKMPGTQAGSARKAEALRMEIESKEKRFRELDNLATEIGKYKEYQQGVSVQQHNAKIQSRWATLSGPKMRALLARLAFPQTRADMMEQLELMMNKTKELEIQLTQPTKGEVEAKKNGEKTLPLEVIQAAMERHHLAEAEFLPLGKKILQTRNNVEKMWTNAPPMPNEEKEKADDFQKCQTVLQLWNSVSERSRERKSKLDGVNSSYNLSASLTNEQSWVEAKIDFLNSTASLTKDPQNARDLKLAQRLCKKHQAMESEVKAHEVLWEDLKRTAEQFISTRSVNGNIDEDSLADTRKSIRSQVASVTSAWNHLQQEMKTRQDALNECLESAQFYADADEASRWIQEKIHLVESAGILRHPVEGDQELDKAMQMCGPDSSSTMAQKRRLTNLEAEMNAFQSNDLQRLKYYSTVLRKPTDGNLIRPELLAQKTDGESSDIDSDNEATTNGSRIAGDSTKTVEGRAQAIARYSAKDPAGRDIDLEKGEMVAVIACTNADWWHVRRNVRGQRNEGFVPANRLKLLVAPVIRKGSSSADALKAVKREATRGLSIRRTPSARTSNQLHFDKENILKCEQRVIQEFDQLQKCVKERDNCLQDTLAWHDFSMKCNNFETWMAQKTDQLQRDGRNVKNHGPEGMHIETTIEEISKGAPLLAEITELVDILSGNVRPSERSLYKRNSGDLFYKKPALKRMKEIQKQWDELNKQKSSLESGLDGSGSLAQFNKLAETMEILLEDRIIQLEAMPSTAPNKEANSKLLRNVRAIKIEKPSLNEKLSRVRSTGNSVIQNYPNDAPAVKSRLQGIDKLWSKLQELLKRHEDIYATAAADMDFREKVADLEGKLNDAEEQIDTLVPTGEIVANKTLFQQLLPTDILRERLRKADDIDDNLNIYDVTAAELCEQIKRLPEGVASKGNLCQIADELALKNEKLKRDLEGKKDDLVNAIKAQNFASALDTIEGNVREQDTRLQMKEPLASLTDVEREKRRVEQIKIELLKNITSISVNEERIEDAKFPKELNEPLMIKCKSVRDVASAVMNRTEAREAEVDRVKVHAKFHDDAGELEEWLDEKRVAVDNVPMKVTETDPMDALRQIRGRKKKLEDIDAELVANQNALETLRERSRQLPNCSDAANFQDPQKRVQDINSQFADIRRSIGMKINDLSKAETASQFSSDADQLIKASIITTQQSAVPSNFFEEEGNRTYPIPRNYIEAMNALNDSKGRRQKVADDLAKLNALEEKAKKNGALTPGLAAQIGKERERLMKQLTDLDAEVQRNEDLVDWYKTADEMKMFKDWADTQCAQVQNDLRGKSTSRSTQNHDGQRKIHERLKDEKKRRDPRVQQLLDAKQRPIPALLAGDPLAEQIRPNLARSWENLQSAIDSRSHQLEDAASNLNILGEISDLIQEINIKSAEVDRLVNVKSLQAIDSSVKKLLDAEKFLKNTEPKVAHINVRVNENLSPTNLQPNLAKALSTCREELDGAIKDLKDKINSAKRSLVLQGRIFDFDDNAEDQQHDITTALAFVSAIDIGDDPEQTEKLKNRWQVFLADLPQLVNRVDGCLVEGQNLSNDLETLMNSRTSKMQRTESKDGVFGLTIKEMETQPQSMYPLCNDQSVKIGMDQVRSQIDRLARDKRLLQEQVHLAQRRIDHTDDISRFVRTWSDLMELIRNRSAHLTGLGAALPKSLSTLAAQVKKHEVLEIELVSIQQQVDDTTREGQELLTVLQGSKNQSGRNSKSESLISDRIKRLLAAWKELNAKMVERRKLLNQCSKYLQFCESIRDFFFWCTETENEITSIEPIAKAAAEAFEMLDQKQMNANVNGSQKAPNSIDCSQAELMRARYFRMSEELQQHWKSILMQLIADAESMIDENHYASSDLKNKVDQMVMTQRDIDDGLKKYNRWILQILDLLLLKREISKFMGQTTVQQARIEAIQLECSTSVTHSKYPSCDRLESSLDVTSMIKRTENIIKMMQANDDHIASLTSSANLMIQKKHYASKQIHDVVNRMQIARSNVLEACRIQIESLNRRLEQVVWEEDAKEVESWLTEREGELNEILKVPPSRNKSQFSQKNGSAEEGEDAVRTQLQILQRQDRFQTTVSANKAHIEDLLTRGAKLGEMEEKIAEKGGSVVGKRIVSRCQDINTRWKNLRAALSSASTALEASRDLLLYQNEADALERWLREKDIILSKGDFGSDYDHCMALKEKINEPAAGKIVNDATVRDFKSISDRIIQALRGHSSGNYTSLGELNEQTADYVANRTSDIVSRWKRVQENLGKYAEQLEQAAKIHEVVSKIDGLLIQINDRKSKASVRDDLKKSLAVNELEGLLRNLQVQERDVTAIEKETKVVKEDANKVINSLTSAASNSQTSNIVKNITFKLNLLEVTTKETKALQKERRELLESKLEAQRILEGCQQIQDWSNKIVNELQPQIVGTAMVGLLGKFAALKRNKSNASDLPEEGKRRAFITRMRRRLTDCQSELPLRQQQLNRLQTQTQQLKADTVERKAIPGELSQTSTSLSKAADVLAKLEIQVNIEEKRLAFAATGKREDHWLDSVQIQAQQAVRSAFRGLATDSDNSADEDIDQPIIVASTNGIQEYSAPPSEISPQTCLAVLDSLASSLEDRNTMANQFDELQKYHTTSKDAKEIYTPDKLKEDQKLLDKTQTKTTEIRQKVVQMRAQIETRAELDNWFISANESLQWMRENQVLASNTYDWRVTMKRYGERVPGSENDQISGPKGSGGFVRKMAAHRRFLVDINVGLEMVQHLIEKGEELARSNPKKAAKVKQTIQELQTASNQLKNTCTERSTRLDQASELVKFGQLMDEAIETVRQTEAQLMSDDYNMGENGLKGLLEKHEVIAKDIKETQKARADSLLKIATEAEKSGHFGGSKMVAEARELSNTVNVSLPQLVQARLDAIQVMITWRRLEKELSVENAWLGEQINSPLLDIHSSTLRNLNYDLATRHLKTLSELASRLAAQSPKIDEIVEGVHKLTADDTLKAKSILNDLGTLQEASRSANQLMGQKSELESRIGIVGQYLITEHMYLQYAHDIEEAQEWIKGCFQPVSKLAPMTDSKGTKAAFLNVTRLRGDVNAFLRNTIGPLSARLQQRSLAIQAKKSEGDGLHPEGRTQDLVGDDLRKLAEKYRDAGEHHVAKDTQANLSRDMAELMKNYDILSSYMEVIELRLKLRLGINSYNAQGDEFNKFLASLDADINSKDSGVDLEECETLLAKFSERLESTSNSGTSQLTNLTKRAQTLRETSNDLMNKIELEEQRLKNADMQESRGWLQVSPELRSLRGGVQVDVRTVQDREAELTQKWATARTGMKRRKENLQSALQVHTYMSDVDDLLEWISEKSPEIPNNQMGAVMVGRIASLKAKRPELNIQNSSGLEKALNDQEKLRREVNAIQKQVDKQEQECNRLKQECPDRAQEVEMQWKRLQTAWSGLQSAVSAERQRLSEAERVTQWRNRCNLLCGWADERRFAMLAIREVPTDLAEAINLVDLHKQTRAQISKRSPEKEEIIRSGQDLSNLIPSTKIVIQKSIDKLETAWSQMLSVWSSRNGLYEKNLDLRKLYSEMAELDAWLDDQEQRLEQTTSITAANTSIASVEKAIANQADIERAVEDARQRFEAIKRQTVVETLKFEMLKFMTKRGESGNVGDQPFSNARIAEIQRRETSKLNRNRSRYATPTVNPPDQKTQENLRAILGNLATIEPSTEPTQKLSVPTTLEIPPAVSQNDSFGMTNAHFVRRASLSSDIDSPVSEKPRTPPQKRISHNHSPPSQKSNSKFMDFFKRNSSSPNPSSTPNNGSTLTITSHGDAPTESSNRLSVGGRAAKLFSKMRMHSTEVSETHSSLVSPTSPEPQTTPKAERVRFLPPISPNSTSTAARDENKPANVKNYMHDRVQSAYETNFSTYDQPSKSTNRTSLHERDEWSHGDLSSVGSESFTFKKGSTLANDTEGSEKPAITGPLARKILSAPRHHRGLIKKWVPSASGQKSPYNWAVLEGCRLSFYENEGAPTLGGAPLAVFNIHNSTVITCPPKTSKSHNNVLQLNLEDGTEILLATNTLENCNQWYNHLKSASKTSPDSTFVRDYSSLSRSSGSWRSSGSRGTWTLPRSGSLKRRDSEESSKHGTWGRLTRRKRDSISGKK</sequence>
<feature type="region of interest" description="Disordered" evidence="13">
    <location>
        <begin position="4307"/>
        <end position="4341"/>
    </location>
</feature>
<keyword evidence="4" id="KW-0117">Actin capping</keyword>
<keyword evidence="18" id="KW-1185">Reference proteome</keyword>
<dbReference type="InterPro" id="IPR001715">
    <property type="entry name" value="CH_dom"/>
</dbReference>
<dbReference type="Gene3D" id="1.20.58.60">
    <property type="match status" value="18"/>
</dbReference>
<feature type="coiled-coil region" evidence="12">
    <location>
        <begin position="3646"/>
        <end position="3680"/>
    </location>
</feature>
<comment type="subcellular location">
    <subcellularLocation>
        <location evidence="1">Cytoplasm</location>
    </subcellularLocation>
</comment>
<evidence type="ECO:0000256" key="6">
    <source>
        <dbReference type="ARBA" id="ARBA00022553"/>
    </source>
</evidence>
<evidence type="ECO:0000256" key="1">
    <source>
        <dbReference type="ARBA" id="ARBA00004496"/>
    </source>
</evidence>
<dbReference type="PROSITE" id="PS00019">
    <property type="entry name" value="ACTININ_1"/>
    <property type="match status" value="1"/>
</dbReference>
<dbReference type="GO" id="GO:0003779">
    <property type="term" value="F:actin binding"/>
    <property type="evidence" value="ECO:0007669"/>
    <property type="project" value="UniProtKB-KW"/>
</dbReference>
<dbReference type="GO" id="GO:0051693">
    <property type="term" value="P:actin filament capping"/>
    <property type="evidence" value="ECO:0007669"/>
    <property type="project" value="UniProtKB-KW"/>
</dbReference>
<evidence type="ECO:0000259" key="15">
    <source>
        <dbReference type="PROSITE" id="PS50003"/>
    </source>
</evidence>
<dbReference type="InterPro" id="IPR018159">
    <property type="entry name" value="Spectrin/alpha-actinin"/>
</dbReference>
<feature type="coiled-coil region" evidence="12">
    <location>
        <begin position="1329"/>
        <end position="1356"/>
    </location>
</feature>
<dbReference type="InterPro" id="IPR001452">
    <property type="entry name" value="SH3_domain"/>
</dbReference>
<dbReference type="SMART" id="SM00233">
    <property type="entry name" value="PH"/>
    <property type="match status" value="1"/>
</dbReference>
<evidence type="ECO:0000256" key="8">
    <source>
        <dbReference type="ARBA" id="ARBA00022701"/>
    </source>
</evidence>
<feature type="compositionally biased region" description="Polar residues" evidence="13">
    <location>
        <begin position="4248"/>
        <end position="4264"/>
    </location>
</feature>
<protein>
    <submittedName>
        <fullName evidence="17">Uncharacterized protein</fullName>
    </submittedName>
</protein>
<gene>
    <name evidence="17" type="ORF">WMSIL1_LOCUS4880</name>
</gene>
<reference evidence="17 18" key="1">
    <citation type="submission" date="2019-07" db="EMBL/GenBank/DDBJ databases">
        <authorList>
            <person name="Jastrzebski P J."/>
            <person name="Paukszto L."/>
            <person name="Jastrzebski P J."/>
        </authorList>
    </citation>
    <scope>NUCLEOTIDE SEQUENCE [LARGE SCALE GENOMIC DNA]</scope>
    <source>
        <strain evidence="17 18">WMS-il1</strain>
    </source>
</reference>
<dbReference type="SMART" id="SM00326">
    <property type="entry name" value="SH3"/>
    <property type="match status" value="1"/>
</dbReference>